<evidence type="ECO:0000313" key="2">
    <source>
        <dbReference type="Proteomes" id="UP000297014"/>
    </source>
</evidence>
<name>A0A4S4K3G3_ALKAL</name>
<dbReference type="EMBL" id="JALP01000009">
    <property type="protein sequence ID" value="THG92233.1"/>
    <property type="molecule type" value="Genomic_DNA"/>
</dbReference>
<accession>A0A4S4K3G3</accession>
<organism evidence="1 2">
    <name type="scientific">Alkalihalobacillus alcalophilus ATCC 27647 = CGMCC 1.3604</name>
    <dbReference type="NCBI Taxonomy" id="1218173"/>
    <lineage>
        <taxon>Bacteria</taxon>
        <taxon>Bacillati</taxon>
        <taxon>Bacillota</taxon>
        <taxon>Bacilli</taxon>
        <taxon>Bacillales</taxon>
        <taxon>Bacillaceae</taxon>
        <taxon>Alkalihalobacillus</taxon>
    </lineage>
</organism>
<reference evidence="1 2" key="1">
    <citation type="submission" date="2014-01" db="EMBL/GenBank/DDBJ databases">
        <title>Draft genome sequencing of Bacillus alcalophilus CGMCC 1.3604.</title>
        <authorList>
            <person name="Yang J."/>
            <person name="Diao L."/>
            <person name="Yang S."/>
        </authorList>
    </citation>
    <scope>NUCLEOTIDE SEQUENCE [LARGE SCALE GENOMIC DNA]</scope>
    <source>
        <strain evidence="1 2">CGMCC 1.3604</strain>
    </source>
</reference>
<dbReference type="Proteomes" id="UP000297014">
    <property type="component" value="Unassembled WGS sequence"/>
</dbReference>
<proteinExistence type="predicted"/>
<dbReference type="AlphaFoldDB" id="A0A4S4K3G3"/>
<evidence type="ECO:0000313" key="1">
    <source>
        <dbReference type="EMBL" id="THG92233.1"/>
    </source>
</evidence>
<comment type="caution">
    <text evidence="1">The sequence shown here is derived from an EMBL/GenBank/DDBJ whole genome shotgun (WGS) entry which is preliminary data.</text>
</comment>
<sequence length="40" mass="4855">MKKGVKSHFFLMNEVFYRNIKRKLALFYITKQALFVTTEI</sequence>
<protein>
    <submittedName>
        <fullName evidence="1">Uncharacterized protein</fullName>
    </submittedName>
</protein>
<gene>
    <name evidence="1" type="ORF">AJ85_13740</name>
</gene>